<name>A0A4Q0ZA03_9BACT</name>
<keyword evidence="5 7" id="KW-1133">Transmembrane helix</keyword>
<dbReference type="InterPro" id="IPR045018">
    <property type="entry name" value="Azg-like"/>
</dbReference>
<feature type="transmembrane region" description="Helical" evidence="7">
    <location>
        <begin position="229"/>
        <end position="248"/>
    </location>
</feature>
<dbReference type="AlphaFoldDB" id="A0A4Q0ZA03"/>
<organism evidence="8 9">
    <name type="scientific">Arcobacter cloacae</name>
    <dbReference type="NCBI Taxonomy" id="1054034"/>
    <lineage>
        <taxon>Bacteria</taxon>
        <taxon>Pseudomonadati</taxon>
        <taxon>Campylobacterota</taxon>
        <taxon>Epsilonproteobacteria</taxon>
        <taxon>Campylobacterales</taxon>
        <taxon>Arcobacteraceae</taxon>
        <taxon>Arcobacter</taxon>
    </lineage>
</organism>
<evidence type="ECO:0000256" key="3">
    <source>
        <dbReference type="ARBA" id="ARBA00022448"/>
    </source>
</evidence>
<comment type="subcellular location">
    <subcellularLocation>
        <location evidence="1">Endomembrane system</location>
        <topology evidence="1">Multi-pass membrane protein</topology>
    </subcellularLocation>
</comment>
<dbReference type="GO" id="GO:0005345">
    <property type="term" value="F:purine nucleobase transmembrane transporter activity"/>
    <property type="evidence" value="ECO:0007669"/>
    <property type="project" value="TreeGrafter"/>
</dbReference>
<dbReference type="InterPro" id="IPR006043">
    <property type="entry name" value="NCS2"/>
</dbReference>
<evidence type="ECO:0000313" key="9">
    <source>
        <dbReference type="Proteomes" id="UP000290870"/>
    </source>
</evidence>
<dbReference type="OrthoDB" id="9808458at2"/>
<keyword evidence="3" id="KW-0813">Transport</keyword>
<accession>A0A4Q0ZA03</accession>
<dbReference type="EMBL" id="PDJZ01000021">
    <property type="protein sequence ID" value="RXJ82939.1"/>
    <property type="molecule type" value="Genomic_DNA"/>
</dbReference>
<feature type="transmembrane region" description="Helical" evidence="7">
    <location>
        <begin position="412"/>
        <end position="429"/>
    </location>
</feature>
<comment type="caution">
    <text evidence="8">The sequence shown here is derived from an EMBL/GenBank/DDBJ whole genome shotgun (WGS) entry which is preliminary data.</text>
</comment>
<reference evidence="8 9" key="1">
    <citation type="submission" date="2017-10" db="EMBL/GenBank/DDBJ databases">
        <title>Genomics of the genus Arcobacter.</title>
        <authorList>
            <person name="Perez-Cataluna A."/>
            <person name="Figueras M.J."/>
        </authorList>
    </citation>
    <scope>NUCLEOTIDE SEQUENCE [LARGE SCALE GENOMIC DNA]</scope>
    <source>
        <strain evidence="8 9">F26</strain>
    </source>
</reference>
<protein>
    <submittedName>
        <fullName evidence="8">Guanine permease</fullName>
    </submittedName>
</protein>
<dbReference type="PANTHER" id="PTHR43337:SF1">
    <property type="entry name" value="XANTHINE_URACIL PERMEASE C887.17-RELATED"/>
    <property type="match status" value="1"/>
</dbReference>
<dbReference type="RefSeq" id="WP_128987529.1">
    <property type="nucleotide sequence ID" value="NZ_PDJZ01000021.1"/>
</dbReference>
<evidence type="ECO:0000256" key="7">
    <source>
        <dbReference type="SAM" id="Phobius"/>
    </source>
</evidence>
<evidence type="ECO:0000313" key="8">
    <source>
        <dbReference type="EMBL" id="RXJ82939.1"/>
    </source>
</evidence>
<feature type="transmembrane region" description="Helical" evidence="7">
    <location>
        <begin position="47"/>
        <end position="67"/>
    </location>
</feature>
<feature type="transmembrane region" description="Helical" evidence="7">
    <location>
        <begin position="316"/>
        <end position="337"/>
    </location>
</feature>
<feature type="transmembrane region" description="Helical" evidence="7">
    <location>
        <begin position="191"/>
        <end position="209"/>
    </location>
</feature>
<dbReference type="PANTHER" id="PTHR43337">
    <property type="entry name" value="XANTHINE/URACIL PERMEASE C887.17-RELATED"/>
    <property type="match status" value="1"/>
</dbReference>
<proteinExistence type="inferred from homology"/>
<evidence type="ECO:0000256" key="5">
    <source>
        <dbReference type="ARBA" id="ARBA00022989"/>
    </source>
</evidence>
<evidence type="ECO:0000256" key="2">
    <source>
        <dbReference type="ARBA" id="ARBA00005697"/>
    </source>
</evidence>
<evidence type="ECO:0000256" key="1">
    <source>
        <dbReference type="ARBA" id="ARBA00004127"/>
    </source>
</evidence>
<feature type="transmembrane region" description="Helical" evidence="7">
    <location>
        <begin position="101"/>
        <end position="121"/>
    </location>
</feature>
<feature type="transmembrane region" description="Helical" evidence="7">
    <location>
        <begin position="165"/>
        <end position="184"/>
    </location>
</feature>
<dbReference type="Pfam" id="PF00860">
    <property type="entry name" value="Xan_ur_permease"/>
    <property type="match status" value="1"/>
</dbReference>
<keyword evidence="4 7" id="KW-0812">Transmembrane</keyword>
<dbReference type="Proteomes" id="UP000290870">
    <property type="component" value="Unassembled WGS sequence"/>
</dbReference>
<sequence length="430" mass="46296">MNFFKLRENNTSISKEFYAGFTTFLTMLYIVPVNGFILADAGLPMDAVITATALITILATLFSALWSNTPIAMSVGMGLNAYFSYGLVLGMKIPWETALGIVFLSGILFVVLSLTNFRVWIMTSIPMNLRRAISAGIGTFIAFIGLKQMGMIVSNDATLVSLGDFSNANVLLGVLGLILSFSFYAYKLRGAFILSIAITSIVAWSFSLNDVPKEFFSAPASIEPILFKLDILSALTLSLLPVIITFLITDMFDTLGTLTGVGTRANLFQENNKDDKSLQKTLEADAIATVGGSLLGVSTTTAFIESASGVEEGGRTGLTAVFTALLFITTLFMLPLFKSIPSNAIYPVLVVVGVLMFTELGKINFEDTDLATSAGAFLIVILMPLTFSITNGIAAGFLIYTIIKLVKKEYKDLNLGILVITFISALAFIL</sequence>
<gene>
    <name evidence="8" type="ORF">CRU90_12085</name>
</gene>
<feature type="transmembrane region" description="Helical" evidence="7">
    <location>
        <begin position="79"/>
        <end position="95"/>
    </location>
</feature>
<feature type="transmembrane region" description="Helical" evidence="7">
    <location>
        <begin position="21"/>
        <end position="41"/>
    </location>
</feature>
<feature type="transmembrane region" description="Helical" evidence="7">
    <location>
        <begin position="344"/>
        <end position="363"/>
    </location>
</feature>
<feature type="transmembrane region" description="Helical" evidence="7">
    <location>
        <begin position="286"/>
        <end position="304"/>
    </location>
</feature>
<keyword evidence="6 7" id="KW-0472">Membrane</keyword>
<dbReference type="GO" id="GO:0012505">
    <property type="term" value="C:endomembrane system"/>
    <property type="evidence" value="ECO:0007669"/>
    <property type="project" value="UniProtKB-SubCell"/>
</dbReference>
<comment type="similarity">
    <text evidence="2">Belongs to the nucleobase:cation symporter-2 (NCS2) (TC 2.A.40) family. Azg-like subfamily.</text>
</comment>
<evidence type="ECO:0000256" key="4">
    <source>
        <dbReference type="ARBA" id="ARBA00022692"/>
    </source>
</evidence>
<evidence type="ECO:0000256" key="6">
    <source>
        <dbReference type="ARBA" id="ARBA00023136"/>
    </source>
</evidence>
<feature type="transmembrane region" description="Helical" evidence="7">
    <location>
        <begin position="133"/>
        <end position="153"/>
    </location>
</feature>
<feature type="transmembrane region" description="Helical" evidence="7">
    <location>
        <begin position="375"/>
        <end position="400"/>
    </location>
</feature>
<dbReference type="GO" id="GO:0005886">
    <property type="term" value="C:plasma membrane"/>
    <property type="evidence" value="ECO:0007669"/>
    <property type="project" value="TreeGrafter"/>
</dbReference>